<proteinExistence type="predicted"/>
<keyword evidence="1" id="KW-0472">Membrane</keyword>
<evidence type="ECO:0000313" key="2">
    <source>
        <dbReference type="EMBL" id="MDG0816455.1"/>
    </source>
</evidence>
<organism evidence="2 3">
    <name type="scientific">Bdellovibrio svalbardensis</name>
    <dbReference type="NCBI Taxonomy" id="2972972"/>
    <lineage>
        <taxon>Bacteria</taxon>
        <taxon>Pseudomonadati</taxon>
        <taxon>Bdellovibrionota</taxon>
        <taxon>Bdellovibrionia</taxon>
        <taxon>Bdellovibrionales</taxon>
        <taxon>Pseudobdellovibrionaceae</taxon>
        <taxon>Bdellovibrio</taxon>
    </lineage>
</organism>
<evidence type="ECO:0008006" key="4">
    <source>
        <dbReference type="Google" id="ProtNLM"/>
    </source>
</evidence>
<dbReference type="EMBL" id="JANRMI010000002">
    <property type="protein sequence ID" value="MDG0816455.1"/>
    <property type="molecule type" value="Genomic_DNA"/>
</dbReference>
<protein>
    <recommendedName>
        <fullName evidence="4">YcxB-like protein domain-containing protein</fullName>
    </recommendedName>
</protein>
<dbReference type="Proteomes" id="UP001152321">
    <property type="component" value="Unassembled WGS sequence"/>
</dbReference>
<feature type="transmembrane region" description="Helical" evidence="1">
    <location>
        <begin position="65"/>
        <end position="88"/>
    </location>
</feature>
<accession>A0ABT6DJR3</accession>
<sequence length="203" mass="23439">MIKVSPKILASSYLVYLFRRFRYCGGWSAITWLKAYSVTIALAFLTAKVSPSSIGVGLSQVVLNALLFGSLFFVTIFLVGGITLYLFLWNTSWQYGDKAVLVKSIFGSKEYQYSQIKKTTLESRYMAILTIELPDATFHRTTHWFGRDRTDWNEFVNFLSRQNGEVRENIFVSYFRGFKQFEKKLSADEAYSFFEDGFPKIGF</sequence>
<gene>
    <name evidence="2" type="ORF">NWE73_08780</name>
</gene>
<comment type="caution">
    <text evidence="2">The sequence shown here is derived from an EMBL/GenBank/DDBJ whole genome shotgun (WGS) entry which is preliminary data.</text>
</comment>
<keyword evidence="3" id="KW-1185">Reference proteome</keyword>
<evidence type="ECO:0000256" key="1">
    <source>
        <dbReference type="SAM" id="Phobius"/>
    </source>
</evidence>
<dbReference type="RefSeq" id="WP_277577934.1">
    <property type="nucleotide sequence ID" value="NZ_JANRMI010000002.1"/>
</dbReference>
<reference evidence="2" key="1">
    <citation type="submission" date="2022-08" db="EMBL/GenBank/DDBJ databases">
        <title>Novel Bdellovibrio Species Isolated from Svalbard: Designation Bdellovibrio svalbardensis.</title>
        <authorList>
            <person name="Mitchell R.J."/>
            <person name="Choi S.Y."/>
        </authorList>
    </citation>
    <scope>NUCLEOTIDE SEQUENCE</scope>
    <source>
        <strain evidence="2">PAP01</strain>
    </source>
</reference>
<feature type="transmembrane region" description="Helical" evidence="1">
    <location>
        <begin position="21"/>
        <end position="45"/>
    </location>
</feature>
<name>A0ABT6DJR3_9BACT</name>
<evidence type="ECO:0000313" key="3">
    <source>
        <dbReference type="Proteomes" id="UP001152321"/>
    </source>
</evidence>
<keyword evidence="1" id="KW-1133">Transmembrane helix</keyword>
<keyword evidence="1" id="KW-0812">Transmembrane</keyword>